<sequence length="318" mass="36687">MAYRLVYTEFWTDPKVLEEMTPEDRYFYLYLLTNPCTTNCGIYQITRKQMAFEIGHSTESINSLMDRFTNHHKLIMYNTETRELAIKNWGKYNLNKGGKPVLDCLTKELKEVKDKSLIKYVGENVKSEDLRQLYQSFIDMVKSHERDVPRKENDTVTSRGRIVPRQVDDTKASTNGEKQILRIYQGFNDTVTNRERVVPRQGDNTTTNTSTNTDTNTTTITSTKKSSYSGKSNIDVFKHLEKCNFIMSTMLMEKIAADIEIYGHSEVMKAAEISDENSKHSYNYLKGVLENRRRGEVKGGNSKQSIKELEREGLGFSV</sequence>
<feature type="compositionally biased region" description="Low complexity" evidence="1">
    <location>
        <begin position="204"/>
        <end position="229"/>
    </location>
</feature>
<proteinExistence type="predicted"/>
<dbReference type="AlphaFoldDB" id="A0A3F3A9T3"/>
<reference evidence="2 3" key="1">
    <citation type="journal article" date="2007" name="PLoS ONE">
        <title>Analysis of the neurotoxin complex genes in Clostridium botulinum A1-A4 and B1 strains: BoNT/A3, /Ba4 and /B1 clusters are located within plasmids.</title>
        <authorList>
            <person name="Smith T.J."/>
            <person name="Hill K.K."/>
            <person name="Foley B.T."/>
            <person name="Detter J.C."/>
            <person name="Munk A.C."/>
            <person name="Bruce D.C."/>
            <person name="Doggett N.A."/>
            <person name="Smith L.A."/>
            <person name="Marks J.D."/>
            <person name="Xie G."/>
            <person name="Brettin T.S."/>
        </authorList>
    </citation>
    <scope>NUCLEOTIDE SEQUENCE [LARGE SCALE GENOMIC DNA]</scope>
    <source>
        <strain evidence="3">657 / Type Ba4</strain>
    </source>
</reference>
<dbReference type="KEGG" id="cbi:CLJ_B2564"/>
<gene>
    <name evidence="2" type="ordered locus">CLJ_B2564</name>
</gene>
<accession>A0A3F3A9T3</accession>
<dbReference type="InterPro" id="IPR053162">
    <property type="entry name" value="DnaD"/>
</dbReference>
<protein>
    <submittedName>
        <fullName evidence="2">Phage protein</fullName>
    </submittedName>
</protein>
<name>A0A3F3A9T3_CLOB6</name>
<feature type="region of interest" description="Disordered" evidence="1">
    <location>
        <begin position="200"/>
        <end position="229"/>
    </location>
</feature>
<dbReference type="SUPFAM" id="SSF158499">
    <property type="entry name" value="DnaD domain-like"/>
    <property type="match status" value="1"/>
</dbReference>
<dbReference type="PANTHER" id="PTHR37293">
    <property type="entry name" value="PHAGE REPLICATION PROTEIN-RELATED"/>
    <property type="match status" value="1"/>
</dbReference>
<dbReference type="InterPro" id="IPR034829">
    <property type="entry name" value="DnaD-like_sf"/>
</dbReference>
<dbReference type="Proteomes" id="UP000002333">
    <property type="component" value="Chromosome"/>
</dbReference>
<organism evidence="2 3">
    <name type="scientific">Clostridium botulinum (strain 657 / Type Ba4)</name>
    <dbReference type="NCBI Taxonomy" id="515621"/>
    <lineage>
        <taxon>Bacteria</taxon>
        <taxon>Bacillati</taxon>
        <taxon>Bacillota</taxon>
        <taxon>Clostridia</taxon>
        <taxon>Eubacteriales</taxon>
        <taxon>Clostridiaceae</taxon>
        <taxon>Clostridium</taxon>
    </lineage>
</organism>
<reference evidence="3" key="2">
    <citation type="submission" date="2008-05" db="EMBL/GenBank/DDBJ databases">
        <title>Genome sequence of Clostridium botulinum Ba4 strain 657.</title>
        <authorList>
            <person name="Shrivastava S."/>
            <person name="Brown J.L."/>
            <person name="Bruce D."/>
            <person name="Detter C."/>
            <person name="Munk C."/>
            <person name="Smith L.A."/>
            <person name="Smith T.J."/>
            <person name="Sutton G."/>
            <person name="Brettin T.S."/>
        </authorList>
    </citation>
    <scope>NUCLEOTIDE SEQUENCE [LARGE SCALE GENOMIC DNA]</scope>
    <source>
        <strain evidence="3">657 / Type Ba4</strain>
    </source>
</reference>
<evidence type="ECO:0000313" key="3">
    <source>
        <dbReference type="Proteomes" id="UP000002333"/>
    </source>
</evidence>
<dbReference type="EMBL" id="CP001083">
    <property type="protein sequence ID" value="ACQ54125.1"/>
    <property type="molecule type" value="Genomic_DNA"/>
</dbReference>
<dbReference type="PANTHER" id="PTHR37293:SF5">
    <property type="entry name" value="DNA REPLICATION PROTEIN"/>
    <property type="match status" value="1"/>
</dbReference>
<evidence type="ECO:0000256" key="1">
    <source>
        <dbReference type="SAM" id="MobiDB-lite"/>
    </source>
</evidence>
<evidence type="ECO:0000313" key="2">
    <source>
        <dbReference type="EMBL" id="ACQ54125.1"/>
    </source>
</evidence>